<proteinExistence type="predicted"/>
<comment type="caution">
    <text evidence="1">The sequence shown here is derived from an EMBL/GenBank/DDBJ whole genome shotgun (WGS) entry which is preliminary data.</text>
</comment>
<dbReference type="AlphaFoldDB" id="A0A2N0QMC2"/>
<accession>A0A2N0QMC2</accession>
<dbReference type="VEuPathDB" id="FungiDB:RhiirFUN_024768"/>
<dbReference type="VEuPathDB" id="FungiDB:FUN_000670"/>
<reference evidence="1 2" key="1">
    <citation type="submission" date="2017-10" db="EMBL/GenBank/DDBJ databases">
        <title>Extensive intraspecific genome diversity in a model arbuscular mycorrhizal fungus.</title>
        <authorList>
            <person name="Chen E.C.H."/>
            <person name="Morin E."/>
            <person name="Baudet D."/>
            <person name="Noel J."/>
            <person name="Ndikumana S."/>
            <person name="Charron P."/>
            <person name="St-Onge C."/>
            <person name="Giorgi J."/>
            <person name="Grigoriev I.V."/>
            <person name="Roux C."/>
            <person name="Martin F.M."/>
            <person name="Corradi N."/>
        </authorList>
    </citation>
    <scope>NUCLEOTIDE SEQUENCE [LARGE SCALE GENOMIC DNA]</scope>
    <source>
        <strain evidence="1 2">A1</strain>
    </source>
</reference>
<protein>
    <submittedName>
        <fullName evidence="1">Uncharacterized protein</fullName>
    </submittedName>
</protein>
<reference evidence="1 2" key="2">
    <citation type="submission" date="2017-10" db="EMBL/GenBank/DDBJ databases">
        <title>Genome analyses suggest a sexual origin of heterokaryosis in a supposedly ancient asexual fungus.</title>
        <authorList>
            <person name="Corradi N."/>
            <person name="Sedzielewska K."/>
            <person name="Noel J."/>
            <person name="Charron P."/>
            <person name="Farinelli L."/>
            <person name="Marton T."/>
            <person name="Kruger M."/>
            <person name="Pelin A."/>
            <person name="Brachmann A."/>
            <person name="Corradi N."/>
        </authorList>
    </citation>
    <scope>NUCLEOTIDE SEQUENCE [LARGE SCALE GENOMIC DNA]</scope>
    <source>
        <strain evidence="1 2">A1</strain>
    </source>
</reference>
<sequence length="126" mass="14596">MTRSLEESGEKVSQLSDSVAFFKSIIPDTKEAIASAEKFIDMFENKCRHLEDIISAKDRKIIALVDRISSHISYSDTNIEPEIYSSIDERKLWMKRRNESEYDLEAQKKYTFRLTSSIALSENSIH</sequence>
<gene>
    <name evidence="1" type="ORF">RhiirA1_482045</name>
</gene>
<dbReference type="VEuPathDB" id="FungiDB:RhiirA1_482045"/>
<evidence type="ECO:0000313" key="1">
    <source>
        <dbReference type="EMBL" id="PKC52204.1"/>
    </source>
</evidence>
<organism evidence="1 2">
    <name type="scientific">Rhizophagus irregularis</name>
    <dbReference type="NCBI Taxonomy" id="588596"/>
    <lineage>
        <taxon>Eukaryota</taxon>
        <taxon>Fungi</taxon>
        <taxon>Fungi incertae sedis</taxon>
        <taxon>Mucoromycota</taxon>
        <taxon>Glomeromycotina</taxon>
        <taxon>Glomeromycetes</taxon>
        <taxon>Glomerales</taxon>
        <taxon>Glomeraceae</taxon>
        <taxon>Rhizophagus</taxon>
    </lineage>
</organism>
<name>A0A2N0QMC2_9GLOM</name>
<dbReference type="EMBL" id="LLXH01006211">
    <property type="protein sequence ID" value="PKC52204.1"/>
    <property type="molecule type" value="Genomic_DNA"/>
</dbReference>
<dbReference type="Proteomes" id="UP000232688">
    <property type="component" value="Unassembled WGS sequence"/>
</dbReference>
<evidence type="ECO:0000313" key="2">
    <source>
        <dbReference type="Proteomes" id="UP000232688"/>
    </source>
</evidence>